<organism evidence="2 3">
    <name type="scientific">Methylobacterium oryzihabitans</name>
    <dbReference type="NCBI Taxonomy" id="2499852"/>
    <lineage>
        <taxon>Bacteria</taxon>
        <taxon>Pseudomonadati</taxon>
        <taxon>Pseudomonadota</taxon>
        <taxon>Alphaproteobacteria</taxon>
        <taxon>Hyphomicrobiales</taxon>
        <taxon>Methylobacteriaceae</taxon>
        <taxon>Methylobacterium</taxon>
    </lineage>
</organism>
<feature type="domain" description="Glycosyltransferase 2-like" evidence="1">
    <location>
        <begin position="8"/>
        <end position="129"/>
    </location>
</feature>
<dbReference type="AlphaFoldDB" id="A0A437PHP0"/>
<dbReference type="Proteomes" id="UP000286997">
    <property type="component" value="Unassembled WGS sequence"/>
</dbReference>
<keyword evidence="2" id="KW-0808">Transferase</keyword>
<dbReference type="GO" id="GO:0016740">
    <property type="term" value="F:transferase activity"/>
    <property type="evidence" value="ECO:0007669"/>
    <property type="project" value="UniProtKB-KW"/>
</dbReference>
<dbReference type="PANTHER" id="PTHR43179">
    <property type="entry name" value="RHAMNOSYLTRANSFERASE WBBL"/>
    <property type="match status" value="1"/>
</dbReference>
<evidence type="ECO:0000313" key="3">
    <source>
        <dbReference type="Proteomes" id="UP000286997"/>
    </source>
</evidence>
<accession>A0A437PHP0</accession>
<gene>
    <name evidence="2" type="ORF">EOE48_01435</name>
</gene>
<dbReference type="SUPFAM" id="SSF53448">
    <property type="entry name" value="Nucleotide-diphospho-sugar transferases"/>
    <property type="match status" value="1"/>
</dbReference>
<dbReference type="RefSeq" id="WP_127726980.1">
    <property type="nucleotide sequence ID" value="NZ_SACP01000001.1"/>
</dbReference>
<protein>
    <submittedName>
        <fullName evidence="2">Glycosyltransferase family 2 protein</fullName>
    </submittedName>
</protein>
<dbReference type="PANTHER" id="PTHR43179:SF7">
    <property type="entry name" value="RHAMNOSYLTRANSFERASE WBBL"/>
    <property type="match status" value="1"/>
</dbReference>
<dbReference type="Pfam" id="PF00535">
    <property type="entry name" value="Glycos_transf_2"/>
    <property type="match status" value="1"/>
</dbReference>
<keyword evidence="3" id="KW-1185">Reference proteome</keyword>
<dbReference type="EMBL" id="SACP01000001">
    <property type="protein sequence ID" value="RVU21737.1"/>
    <property type="molecule type" value="Genomic_DNA"/>
</dbReference>
<dbReference type="OrthoDB" id="9771846at2"/>
<sequence length="320" mass="35411">MTAPRLDVVIVNWNSGDLLRACLASLDASRDAEALRVVVVDNASTDDSLADLPASRHDLVVLRNRDNLGFGRACNLGAATGRAPAILFLNPDTRVEPDSLWTALAALDGDMRVGVVGAQLRDADGSIQRSCAREPTAASLLWQALSLDRILPWVFPPHFMREWDHARSRSVDQVMGAFLMIERRLFDTLGGFDEDFFVYYEDVDLCTRVRTLGFRVRHVAEAPVWHRGQGTTEAVRERRLFYYLRGQIQYALKHHGLPAAAALAGAVLLGQIPLRLARAALRRNPEEARQVVGAARLLVRALPAILLPSRHTPRPIPPPT</sequence>
<dbReference type="InterPro" id="IPR001173">
    <property type="entry name" value="Glyco_trans_2-like"/>
</dbReference>
<name>A0A437PHP0_9HYPH</name>
<comment type="caution">
    <text evidence="2">The sequence shown here is derived from an EMBL/GenBank/DDBJ whole genome shotgun (WGS) entry which is preliminary data.</text>
</comment>
<reference evidence="2 3" key="1">
    <citation type="submission" date="2019-01" db="EMBL/GenBank/DDBJ databases">
        <authorList>
            <person name="Chen W.-M."/>
        </authorList>
    </citation>
    <scope>NUCLEOTIDE SEQUENCE [LARGE SCALE GENOMIC DNA]</scope>
    <source>
        <strain evidence="2 3">TER-1</strain>
    </source>
</reference>
<evidence type="ECO:0000259" key="1">
    <source>
        <dbReference type="Pfam" id="PF00535"/>
    </source>
</evidence>
<dbReference type="Gene3D" id="3.90.550.10">
    <property type="entry name" value="Spore Coat Polysaccharide Biosynthesis Protein SpsA, Chain A"/>
    <property type="match status" value="1"/>
</dbReference>
<dbReference type="InterPro" id="IPR029044">
    <property type="entry name" value="Nucleotide-diphossugar_trans"/>
</dbReference>
<proteinExistence type="predicted"/>
<evidence type="ECO:0000313" key="2">
    <source>
        <dbReference type="EMBL" id="RVU21737.1"/>
    </source>
</evidence>
<dbReference type="CDD" id="cd04186">
    <property type="entry name" value="GT_2_like_c"/>
    <property type="match status" value="1"/>
</dbReference>